<evidence type="ECO:0000256" key="1">
    <source>
        <dbReference type="ARBA" id="ARBA00022679"/>
    </source>
</evidence>
<feature type="region of interest" description="Disordered" evidence="5">
    <location>
        <begin position="453"/>
        <end position="517"/>
    </location>
</feature>
<organism evidence="7 8">
    <name type="scientific">Actinacidiphila epipremni</name>
    <dbReference type="NCBI Taxonomy" id="2053013"/>
    <lineage>
        <taxon>Bacteria</taxon>
        <taxon>Bacillati</taxon>
        <taxon>Actinomycetota</taxon>
        <taxon>Actinomycetes</taxon>
        <taxon>Kitasatosporales</taxon>
        <taxon>Streptomycetaceae</taxon>
        <taxon>Actinacidiphila</taxon>
    </lineage>
</organism>
<dbReference type="SUPFAM" id="SSF56112">
    <property type="entry name" value="Protein kinase-like (PK-like)"/>
    <property type="match status" value="1"/>
</dbReference>
<evidence type="ECO:0000256" key="5">
    <source>
        <dbReference type="SAM" id="MobiDB-lite"/>
    </source>
</evidence>
<evidence type="ECO:0000256" key="3">
    <source>
        <dbReference type="ARBA" id="ARBA00022777"/>
    </source>
</evidence>
<dbReference type="Proteomes" id="UP000734511">
    <property type="component" value="Unassembled WGS sequence"/>
</dbReference>
<dbReference type="PANTHER" id="PTHR43289:SF34">
    <property type="entry name" value="SERINE_THREONINE-PROTEIN KINASE YBDM-RELATED"/>
    <property type="match status" value="1"/>
</dbReference>
<keyword evidence="7" id="KW-0723">Serine/threonine-protein kinase</keyword>
<feature type="compositionally biased region" description="Pro residues" evidence="5">
    <location>
        <begin position="334"/>
        <end position="355"/>
    </location>
</feature>
<evidence type="ECO:0000256" key="2">
    <source>
        <dbReference type="ARBA" id="ARBA00022741"/>
    </source>
</evidence>
<feature type="region of interest" description="Disordered" evidence="5">
    <location>
        <begin position="308"/>
        <end position="422"/>
    </location>
</feature>
<evidence type="ECO:0000313" key="8">
    <source>
        <dbReference type="Proteomes" id="UP000734511"/>
    </source>
</evidence>
<comment type="caution">
    <text evidence="7">The sequence shown here is derived from an EMBL/GenBank/DDBJ whole genome shotgun (WGS) entry which is preliminary data.</text>
</comment>
<dbReference type="Gene3D" id="3.30.200.20">
    <property type="entry name" value="Phosphorylase Kinase, domain 1"/>
    <property type="match status" value="1"/>
</dbReference>
<keyword evidence="8" id="KW-1185">Reference proteome</keyword>
<dbReference type="SMART" id="SM00220">
    <property type="entry name" value="S_TKc"/>
    <property type="match status" value="1"/>
</dbReference>
<feature type="region of interest" description="Disordered" evidence="5">
    <location>
        <begin position="1"/>
        <end position="37"/>
    </location>
</feature>
<feature type="compositionally biased region" description="Pro residues" evidence="5">
    <location>
        <begin position="308"/>
        <end position="327"/>
    </location>
</feature>
<feature type="compositionally biased region" description="Pro residues" evidence="5">
    <location>
        <begin position="367"/>
        <end position="378"/>
    </location>
</feature>
<feature type="compositionally biased region" description="Pro residues" evidence="5">
    <location>
        <begin position="409"/>
        <end position="419"/>
    </location>
</feature>
<feature type="domain" description="Protein kinase" evidence="6">
    <location>
        <begin position="43"/>
        <end position="290"/>
    </location>
</feature>
<reference evidence="7 8" key="1">
    <citation type="submission" date="2020-03" db="EMBL/GenBank/DDBJ databases">
        <title>WGS of actinomycetes isolated from Thailand.</title>
        <authorList>
            <person name="Thawai C."/>
        </authorList>
    </citation>
    <scope>NUCLEOTIDE SEQUENCE [LARGE SCALE GENOMIC DNA]</scope>
    <source>
        <strain evidence="7 8">PRB2-1</strain>
    </source>
</reference>
<dbReference type="InterPro" id="IPR000719">
    <property type="entry name" value="Prot_kinase_dom"/>
</dbReference>
<dbReference type="Gene3D" id="1.10.510.10">
    <property type="entry name" value="Transferase(Phosphotransferase) domain 1"/>
    <property type="match status" value="1"/>
</dbReference>
<evidence type="ECO:0000259" key="6">
    <source>
        <dbReference type="PROSITE" id="PS50011"/>
    </source>
</evidence>
<sequence length="641" mass="63762">MGAQHTGGRLGAAGHLGHPGQPGQPGPLYQPLTPDDPAQIGGHRIAARLGVGSLGPVYLAYAPDGRPVSLTAVRPELAARSGFPAAFAHDVQAVRRVSGPYTLPVLGSGHDGARYWLASGYVPALTLHAAVSDTGRALPVPAVLRLVAGVAEALRAVHHAGVVHAGLGPGTVLLAADGPRVTGYGVTRAAADAPGIPAFSSPEQAADKPPVPATDVFALGQLAAYAAIGTAPFGPAPFGAGRTLAEEPDLSELPGELREIVTRCLIKDPALRPSPAQIISLCAQAGHGRLPDHWLPMPLQTLLTLPPPLPPLPPPGTWPAHPAPPLPAHATPPEGTPLPPGATPPAGTPLPPPATPAATPAVTPAAGTPPPPAAPPTATPAAGTPVPPPAYPAPGGHHAGMTPPHGIAVPPPPQPPAPGRGPRRWTALALWAAVGAAVVGVVAATGGFDRGDMVGAPHDAAGAPAPTSTAPAQQQPSPAPESPTPESPNPENPTPESPAPDTPQSPTPPPADPEGGRVYQDVALAAGNGLVLESDPPQTRPGPENGTFGYAPDGAAFVAAPTRGALSLLAPDEPGTREGCRAESGDLVATVPRSQLTTGSRLCVMGVDGTTALVTVQVLSAPGGPAAHATLDLTVWPAGQL</sequence>
<gene>
    <name evidence="7" type="ORF">HCN08_18865</name>
</gene>
<evidence type="ECO:0000313" key="7">
    <source>
        <dbReference type="EMBL" id="NJP45447.1"/>
    </source>
</evidence>
<dbReference type="Pfam" id="PF00069">
    <property type="entry name" value="Pkinase"/>
    <property type="match status" value="1"/>
</dbReference>
<dbReference type="InterPro" id="IPR011009">
    <property type="entry name" value="Kinase-like_dom_sf"/>
</dbReference>
<accession>A0ABX0ZS71</accession>
<dbReference type="PANTHER" id="PTHR43289">
    <property type="entry name" value="MITOGEN-ACTIVATED PROTEIN KINASE KINASE KINASE 20-RELATED"/>
    <property type="match status" value="1"/>
</dbReference>
<dbReference type="PROSITE" id="PS50011">
    <property type="entry name" value="PROTEIN_KINASE_DOM"/>
    <property type="match status" value="1"/>
</dbReference>
<dbReference type="RefSeq" id="WP_167984307.1">
    <property type="nucleotide sequence ID" value="NZ_JAATEJ010000015.1"/>
</dbReference>
<feature type="compositionally biased region" description="Low complexity" evidence="5">
    <location>
        <begin position="455"/>
        <end position="476"/>
    </location>
</feature>
<dbReference type="GO" id="GO:0004674">
    <property type="term" value="F:protein serine/threonine kinase activity"/>
    <property type="evidence" value="ECO:0007669"/>
    <property type="project" value="UniProtKB-KW"/>
</dbReference>
<dbReference type="EMBL" id="JAATEJ010000015">
    <property type="protein sequence ID" value="NJP45447.1"/>
    <property type="molecule type" value="Genomic_DNA"/>
</dbReference>
<feature type="compositionally biased region" description="Low complexity" evidence="5">
    <location>
        <begin position="356"/>
        <end position="366"/>
    </location>
</feature>
<keyword evidence="2" id="KW-0547">Nucleotide-binding</keyword>
<protein>
    <submittedName>
        <fullName evidence="7">Serine/threonine protein kinase</fullName>
    </submittedName>
</protein>
<feature type="compositionally biased region" description="Low complexity" evidence="5">
    <location>
        <begin position="12"/>
        <end position="33"/>
    </location>
</feature>
<feature type="compositionally biased region" description="Pro residues" evidence="5">
    <location>
        <begin position="477"/>
        <end position="512"/>
    </location>
</feature>
<keyword evidence="1" id="KW-0808">Transferase</keyword>
<name>A0ABX0ZS71_9ACTN</name>
<dbReference type="CDD" id="cd14014">
    <property type="entry name" value="STKc_PknB_like"/>
    <property type="match status" value="1"/>
</dbReference>
<evidence type="ECO:0000256" key="4">
    <source>
        <dbReference type="ARBA" id="ARBA00022840"/>
    </source>
</evidence>
<proteinExistence type="predicted"/>
<keyword evidence="4" id="KW-0067">ATP-binding</keyword>
<keyword evidence="3 7" id="KW-0418">Kinase</keyword>